<reference evidence="2" key="1">
    <citation type="submission" date="2020-02" db="EMBL/GenBank/DDBJ databases">
        <authorList>
            <person name="Meier V. D."/>
        </authorList>
    </citation>
    <scope>NUCLEOTIDE SEQUENCE</scope>
    <source>
        <strain evidence="2">AVDCRST_MAG70</strain>
    </source>
</reference>
<dbReference type="AlphaFoldDB" id="A0A6J4V6W1"/>
<feature type="non-terminal residue" evidence="2">
    <location>
        <position position="66"/>
    </location>
</feature>
<protein>
    <submittedName>
        <fullName evidence="2">Uncharacterized protein</fullName>
    </submittedName>
</protein>
<proteinExistence type="predicted"/>
<evidence type="ECO:0000313" key="2">
    <source>
        <dbReference type="EMBL" id="CAA9571035.1"/>
    </source>
</evidence>
<organism evidence="2">
    <name type="scientific">uncultured Thermomicrobiales bacterium</name>
    <dbReference type="NCBI Taxonomy" id="1645740"/>
    <lineage>
        <taxon>Bacteria</taxon>
        <taxon>Pseudomonadati</taxon>
        <taxon>Thermomicrobiota</taxon>
        <taxon>Thermomicrobia</taxon>
        <taxon>Thermomicrobiales</taxon>
        <taxon>environmental samples</taxon>
    </lineage>
</organism>
<feature type="non-terminal residue" evidence="2">
    <location>
        <position position="1"/>
    </location>
</feature>
<accession>A0A6J4V6W1</accession>
<gene>
    <name evidence="2" type="ORF">AVDCRST_MAG70-2505</name>
</gene>
<evidence type="ECO:0000256" key="1">
    <source>
        <dbReference type="SAM" id="MobiDB-lite"/>
    </source>
</evidence>
<feature type="region of interest" description="Disordered" evidence="1">
    <location>
        <begin position="35"/>
        <end position="66"/>
    </location>
</feature>
<name>A0A6J4V6W1_9BACT</name>
<sequence length="66" mass="6860">CWGVGRWLSSQVGNAHSARRAASCLPRILKTGAAGRLPVVPGGGRTPPMRSSPPATPLHGQRTMTS</sequence>
<dbReference type="EMBL" id="CADCWH010000399">
    <property type="protein sequence ID" value="CAA9571035.1"/>
    <property type="molecule type" value="Genomic_DNA"/>
</dbReference>